<reference evidence="4" key="1">
    <citation type="submission" date="2021-09" db="EMBL/GenBank/DDBJ databases">
        <authorList>
            <consortium name="AG Swart"/>
            <person name="Singh M."/>
            <person name="Singh A."/>
            <person name="Seah K."/>
            <person name="Emmerich C."/>
        </authorList>
    </citation>
    <scope>NUCLEOTIDE SEQUENCE</scope>
    <source>
        <strain evidence="4">ATCC30299</strain>
    </source>
</reference>
<dbReference type="InterPro" id="IPR000504">
    <property type="entry name" value="RRM_dom"/>
</dbReference>
<evidence type="ECO:0000256" key="2">
    <source>
        <dbReference type="PROSITE-ProRule" id="PRU00176"/>
    </source>
</evidence>
<dbReference type="EMBL" id="CAJZBQ010000013">
    <property type="protein sequence ID" value="CAG9315340.1"/>
    <property type="molecule type" value="Genomic_DNA"/>
</dbReference>
<dbReference type="Pfam" id="PF00076">
    <property type="entry name" value="RRM_1"/>
    <property type="match status" value="2"/>
</dbReference>
<evidence type="ECO:0000313" key="5">
    <source>
        <dbReference type="Proteomes" id="UP001162131"/>
    </source>
</evidence>
<proteinExistence type="predicted"/>
<feature type="domain" description="RRM" evidence="3">
    <location>
        <begin position="164"/>
        <end position="240"/>
    </location>
</feature>
<dbReference type="PROSITE" id="PS50102">
    <property type="entry name" value="RRM"/>
    <property type="match status" value="2"/>
</dbReference>
<name>A0AAU9IUC5_9CILI</name>
<dbReference type="InterPro" id="IPR035979">
    <property type="entry name" value="RBD_domain_sf"/>
</dbReference>
<dbReference type="SUPFAM" id="SSF54928">
    <property type="entry name" value="RNA-binding domain, RBD"/>
    <property type="match status" value="2"/>
</dbReference>
<dbReference type="CDD" id="cd00590">
    <property type="entry name" value="RRM_SF"/>
    <property type="match status" value="2"/>
</dbReference>
<gene>
    <name evidence="4" type="ORF">BSTOLATCC_MIC13113</name>
</gene>
<dbReference type="PANTHER" id="PTHR23236">
    <property type="entry name" value="EUKARYOTIC TRANSLATION INITIATION FACTOR 4B/4H"/>
    <property type="match status" value="1"/>
</dbReference>
<feature type="domain" description="RRM" evidence="3">
    <location>
        <begin position="67"/>
        <end position="143"/>
    </location>
</feature>
<evidence type="ECO:0000259" key="3">
    <source>
        <dbReference type="PROSITE" id="PS50102"/>
    </source>
</evidence>
<accession>A0AAU9IUC5</accession>
<dbReference type="SMART" id="SM00360">
    <property type="entry name" value="RRM"/>
    <property type="match status" value="2"/>
</dbReference>
<evidence type="ECO:0000313" key="4">
    <source>
        <dbReference type="EMBL" id="CAG9315340.1"/>
    </source>
</evidence>
<dbReference type="InterPro" id="IPR012677">
    <property type="entry name" value="Nucleotide-bd_a/b_plait_sf"/>
</dbReference>
<dbReference type="AlphaFoldDB" id="A0AAU9IUC5"/>
<organism evidence="4 5">
    <name type="scientific">Blepharisma stoltei</name>
    <dbReference type="NCBI Taxonomy" id="1481888"/>
    <lineage>
        <taxon>Eukaryota</taxon>
        <taxon>Sar</taxon>
        <taxon>Alveolata</taxon>
        <taxon>Ciliophora</taxon>
        <taxon>Postciliodesmatophora</taxon>
        <taxon>Heterotrichea</taxon>
        <taxon>Heterotrichida</taxon>
        <taxon>Blepharismidae</taxon>
        <taxon>Blepharisma</taxon>
    </lineage>
</organism>
<dbReference type="PANTHER" id="PTHR23236:SF11">
    <property type="entry name" value="EUKARYOTIC TRANSLATION INITIATION FACTOR 4H"/>
    <property type="match status" value="1"/>
</dbReference>
<dbReference type="Proteomes" id="UP001162131">
    <property type="component" value="Unassembled WGS sequence"/>
</dbReference>
<comment type="caution">
    <text evidence="4">The sequence shown here is derived from an EMBL/GenBank/DDBJ whole genome shotgun (WGS) entry which is preliminary data.</text>
</comment>
<keyword evidence="5" id="KW-1185">Reference proteome</keyword>
<keyword evidence="1 2" id="KW-0694">RNA-binding</keyword>
<evidence type="ECO:0000256" key="1">
    <source>
        <dbReference type="ARBA" id="ARBA00022884"/>
    </source>
</evidence>
<dbReference type="GO" id="GO:0003723">
    <property type="term" value="F:RNA binding"/>
    <property type="evidence" value="ECO:0007669"/>
    <property type="project" value="UniProtKB-UniRule"/>
</dbReference>
<protein>
    <recommendedName>
        <fullName evidence="3">RRM domain-containing protein</fullName>
    </recommendedName>
</protein>
<sequence>MLTTRFMSLLEKRILLGHILKVSLWSSSVMRFSTTNPPPTQSSKDQLNMKWINKKNQKNLALQSHPLEIYVGNLSFDAKDQDIIDFFSKCGNPQIKETLLNKLGKKKSFVFIKFDNEKEVNEALALHGTIFMGRKLRINRADDAAKIEEKREEIINKNKQKQTNVIFVWNLPEKANEDDIMDVFTAVGAVDQVKIQGSPGKQDKRFAFVEFLNNEDAEKALAYNDFKLNGQKLKVDLAFSKNPF</sequence>
<dbReference type="Gene3D" id="3.30.70.330">
    <property type="match status" value="2"/>
</dbReference>